<dbReference type="PANTHER" id="PTHR43297:SF2">
    <property type="entry name" value="DIPEPTIDE TRANSPORT ATP-BINDING PROTEIN DPPD"/>
    <property type="match status" value="1"/>
</dbReference>
<comment type="subcellular location">
    <subcellularLocation>
        <location evidence="1">Membrane</location>
    </subcellularLocation>
</comment>
<keyword evidence="8" id="KW-1185">Reference proteome</keyword>
<dbReference type="GO" id="GO:0016020">
    <property type="term" value="C:membrane"/>
    <property type="evidence" value="ECO:0007669"/>
    <property type="project" value="UniProtKB-SubCell"/>
</dbReference>
<dbReference type="InterPro" id="IPR003439">
    <property type="entry name" value="ABC_transporter-like_ATP-bd"/>
</dbReference>
<dbReference type="GO" id="GO:0016887">
    <property type="term" value="F:ATP hydrolysis activity"/>
    <property type="evidence" value="ECO:0007669"/>
    <property type="project" value="InterPro"/>
</dbReference>
<evidence type="ECO:0000256" key="1">
    <source>
        <dbReference type="ARBA" id="ARBA00004370"/>
    </source>
</evidence>
<evidence type="ECO:0000313" key="7">
    <source>
        <dbReference type="EMBL" id="EPF47020.1"/>
    </source>
</evidence>
<dbReference type="Proteomes" id="UP000014605">
    <property type="component" value="Unassembled WGS sequence"/>
</dbReference>
<gene>
    <name evidence="7" type="ORF">HMPREF1222_00836</name>
</gene>
<accession>S3LBH1</accession>
<comment type="caution">
    <text evidence="7">The sequence shown here is derived from an EMBL/GenBank/DDBJ whole genome shotgun (WGS) entry which is preliminary data.</text>
</comment>
<evidence type="ECO:0000256" key="5">
    <source>
        <dbReference type="ARBA" id="ARBA00023136"/>
    </source>
</evidence>
<comment type="similarity">
    <text evidence="2">Belongs to the ABC transporter superfamily.</text>
</comment>
<keyword evidence="4" id="KW-1003">Cell membrane</keyword>
<proteinExistence type="inferred from homology"/>
<feature type="domain" description="ABC transporter" evidence="6">
    <location>
        <begin position="31"/>
        <end position="118"/>
    </location>
</feature>
<dbReference type="GO" id="GO:0005524">
    <property type="term" value="F:ATP binding"/>
    <property type="evidence" value="ECO:0007669"/>
    <property type="project" value="InterPro"/>
</dbReference>
<dbReference type="PATRIC" id="fig|1125702.3.peg.872"/>
<keyword evidence="5" id="KW-0472">Membrane</keyword>
<dbReference type="Gene3D" id="3.40.50.300">
    <property type="entry name" value="P-loop containing nucleotide triphosphate hydrolases"/>
    <property type="match status" value="1"/>
</dbReference>
<dbReference type="InterPro" id="IPR050388">
    <property type="entry name" value="ABC_Ni/Peptide_Import"/>
</dbReference>
<dbReference type="AlphaFoldDB" id="S3LBH1"/>
<dbReference type="SUPFAM" id="SSF52540">
    <property type="entry name" value="P-loop containing nucleoside triphosphate hydrolases"/>
    <property type="match status" value="1"/>
</dbReference>
<dbReference type="Pfam" id="PF00005">
    <property type="entry name" value="ABC_tran"/>
    <property type="match status" value="1"/>
</dbReference>
<name>S3LBH1_9SPIR</name>
<dbReference type="InterPro" id="IPR027417">
    <property type="entry name" value="P-loop_NTPase"/>
</dbReference>
<dbReference type="PANTHER" id="PTHR43297">
    <property type="entry name" value="OLIGOPEPTIDE TRANSPORT ATP-BINDING PROTEIN APPD"/>
    <property type="match status" value="1"/>
</dbReference>
<sequence>MNNQKSDEKILQVKNLQTWFWTDAGIVKAVDGVSFDLHKREMLAIVGESGSGKSVTNLAIMNLIPNPPGKIIGGEVWYGGKDVLKMDKNEIRQLRGNKISMIFQDPMTSLNPFLKISTQMIETIRLHQG</sequence>
<evidence type="ECO:0000256" key="3">
    <source>
        <dbReference type="ARBA" id="ARBA00022448"/>
    </source>
</evidence>
<keyword evidence="3" id="KW-0813">Transport</keyword>
<dbReference type="HOGENOM" id="CLU_000604_1_23_12"/>
<reference evidence="7 8" key="1">
    <citation type="submission" date="2013-04" db="EMBL/GenBank/DDBJ databases">
        <title>The Genome Sequence of Treponema vincentii F0403.</title>
        <authorList>
            <consortium name="The Broad Institute Genomics Platform"/>
            <person name="Earl A."/>
            <person name="Ward D."/>
            <person name="Feldgarden M."/>
            <person name="Gevers D."/>
            <person name="Leonetti C."/>
            <person name="Izard J."/>
            <person name="Walker B."/>
            <person name="Young S."/>
            <person name="Zeng Q."/>
            <person name="Gargeya S."/>
            <person name="Fitzgerald M."/>
            <person name="Haas B."/>
            <person name="Abouelleil A."/>
            <person name="Allen A.W."/>
            <person name="Alvarado L."/>
            <person name="Arachchi H.M."/>
            <person name="Berlin A.M."/>
            <person name="Chapman S.B."/>
            <person name="Gainer-Dewar J."/>
            <person name="Goldberg J."/>
            <person name="Griggs A."/>
            <person name="Gujja S."/>
            <person name="Hansen M."/>
            <person name="Howarth C."/>
            <person name="Imamovic A."/>
            <person name="Ireland A."/>
            <person name="Larimer J."/>
            <person name="McCowan C."/>
            <person name="Murphy C."/>
            <person name="Pearson M."/>
            <person name="Poon T.W."/>
            <person name="Priest M."/>
            <person name="Roberts A."/>
            <person name="Saif S."/>
            <person name="Shea T."/>
            <person name="Sisk P."/>
            <person name="Sykes S."/>
            <person name="Wortman J."/>
            <person name="Nusbaum C."/>
            <person name="Birren B."/>
        </authorList>
    </citation>
    <scope>NUCLEOTIDE SEQUENCE [LARGE SCALE GENOMIC DNA]</scope>
    <source>
        <strain evidence="7 8">F0403</strain>
    </source>
</reference>
<evidence type="ECO:0000259" key="6">
    <source>
        <dbReference type="Pfam" id="PF00005"/>
    </source>
</evidence>
<organism evidence="7 8">
    <name type="scientific">Treponema vincentii F0403</name>
    <dbReference type="NCBI Taxonomy" id="1125702"/>
    <lineage>
        <taxon>Bacteria</taxon>
        <taxon>Pseudomonadati</taxon>
        <taxon>Spirochaetota</taxon>
        <taxon>Spirochaetia</taxon>
        <taxon>Spirochaetales</taxon>
        <taxon>Treponemataceae</taxon>
        <taxon>Treponema</taxon>
    </lineage>
</organism>
<protein>
    <recommendedName>
        <fullName evidence="6">ABC transporter domain-containing protein</fullName>
    </recommendedName>
</protein>
<evidence type="ECO:0000256" key="2">
    <source>
        <dbReference type="ARBA" id="ARBA00005417"/>
    </source>
</evidence>
<dbReference type="EMBL" id="ATFC01000007">
    <property type="protein sequence ID" value="EPF47020.1"/>
    <property type="molecule type" value="Genomic_DNA"/>
</dbReference>
<evidence type="ECO:0000256" key="4">
    <source>
        <dbReference type="ARBA" id="ARBA00022475"/>
    </source>
</evidence>
<evidence type="ECO:0000313" key="8">
    <source>
        <dbReference type="Proteomes" id="UP000014605"/>
    </source>
</evidence>